<feature type="region of interest" description="Disordered" evidence="2">
    <location>
        <begin position="1"/>
        <end position="26"/>
    </location>
</feature>
<feature type="compositionally biased region" description="Low complexity" evidence="2">
    <location>
        <begin position="319"/>
        <end position="333"/>
    </location>
</feature>
<feature type="compositionally biased region" description="Polar residues" evidence="2">
    <location>
        <begin position="429"/>
        <end position="440"/>
    </location>
</feature>
<evidence type="ECO:0000256" key="1">
    <source>
        <dbReference type="PROSITE-ProRule" id="PRU00094"/>
    </source>
</evidence>
<dbReference type="InterPro" id="IPR013088">
    <property type="entry name" value="Znf_NHR/GATA"/>
</dbReference>
<feature type="compositionally biased region" description="Low complexity" evidence="2">
    <location>
        <begin position="403"/>
        <end position="417"/>
    </location>
</feature>
<feature type="region of interest" description="Disordered" evidence="2">
    <location>
        <begin position="305"/>
        <end position="337"/>
    </location>
</feature>
<keyword evidence="5" id="KW-1185">Reference proteome</keyword>
<evidence type="ECO:0000313" key="4">
    <source>
        <dbReference type="EMBL" id="ORZ02574.1"/>
    </source>
</evidence>
<dbReference type="OMA" id="IHENELM"/>
<dbReference type="GO" id="GO:0043565">
    <property type="term" value="F:sequence-specific DNA binding"/>
    <property type="evidence" value="ECO:0007669"/>
    <property type="project" value="InterPro"/>
</dbReference>
<dbReference type="SUPFAM" id="SSF57716">
    <property type="entry name" value="Glucocorticoid receptor-like (DNA-binding domain)"/>
    <property type="match status" value="1"/>
</dbReference>
<organism evidence="4 5">
    <name type="scientific">Syncephalastrum racemosum</name>
    <name type="common">Filamentous fungus</name>
    <dbReference type="NCBI Taxonomy" id="13706"/>
    <lineage>
        <taxon>Eukaryota</taxon>
        <taxon>Fungi</taxon>
        <taxon>Fungi incertae sedis</taxon>
        <taxon>Mucoromycota</taxon>
        <taxon>Mucoromycotina</taxon>
        <taxon>Mucoromycetes</taxon>
        <taxon>Mucorales</taxon>
        <taxon>Syncephalastraceae</taxon>
        <taxon>Syncephalastrum</taxon>
    </lineage>
</organism>
<dbReference type="EMBL" id="MCGN01000001">
    <property type="protein sequence ID" value="ORZ02574.1"/>
    <property type="molecule type" value="Genomic_DNA"/>
</dbReference>
<dbReference type="Proteomes" id="UP000242180">
    <property type="component" value="Unassembled WGS sequence"/>
</dbReference>
<feature type="region of interest" description="Disordered" evidence="2">
    <location>
        <begin position="403"/>
        <end position="452"/>
    </location>
</feature>
<feature type="domain" description="GATA-type" evidence="3">
    <location>
        <begin position="338"/>
        <end position="392"/>
    </location>
</feature>
<dbReference type="PROSITE" id="PS50114">
    <property type="entry name" value="GATA_ZN_FINGER_2"/>
    <property type="match status" value="1"/>
</dbReference>
<evidence type="ECO:0000313" key="5">
    <source>
        <dbReference type="Proteomes" id="UP000242180"/>
    </source>
</evidence>
<gene>
    <name evidence="4" type="ORF">BCR43DRAFT_481765</name>
</gene>
<keyword evidence="1" id="KW-0479">Metal-binding</keyword>
<proteinExistence type="predicted"/>
<dbReference type="AlphaFoldDB" id="A0A1X2HSW2"/>
<accession>A0A1X2HSW2</accession>
<keyword evidence="1" id="KW-0863">Zinc-finger</keyword>
<dbReference type="InterPro" id="IPR000679">
    <property type="entry name" value="Znf_GATA"/>
</dbReference>
<dbReference type="OrthoDB" id="2258182at2759"/>
<keyword evidence="1" id="KW-0862">Zinc</keyword>
<comment type="caution">
    <text evidence="4">The sequence shown here is derived from an EMBL/GenBank/DDBJ whole genome shotgun (WGS) entry which is preliminary data.</text>
</comment>
<sequence>MNISDLLNQNQQQCHAHDDHNPSFGRTRDLIHENELMVRWSQVLTEGGYHLASGGHQQCRLTDVILESEHAGTRVRTPVHVKVIGRHMNGSFRCHIGMGKLSRPIQSVELRDTMRLMAVFFRPANKTKSQLVSPVFICFPTWLLHLFRYTEHDATPGRTDVRFLENAALAKEDHIFRLNNVINTLFRFNLHEFDHDKLSTAVHLSNYLFDEAGFDYHALPHPHLQHNDPTSTSSSKRLQPPMYAKLLALLHAPRPAKVKPNCLNCSTKPASRRKLCVACYRYELKHHEPRPLRLIVANRFGRRVASPSSPVSPSPPADIPSSSSGHSSNNTGTEVASSNNTKVCANCNVNKTHQWYRNLCGPGHWCETCKSYYLRHSRVRPPELFVKAARRKVDVRQLMDWCTSPSASSSFSAVPTSDESTGEDDMLWQDNSRSPKSLSTNDDRSELSSPSFPPVMTFQQQKHFSPSLQAIFPPLSRFDNYDAHQIGAPYLEQSFAFPDNSDVSSVITPPSF</sequence>
<reference evidence="4 5" key="1">
    <citation type="submission" date="2016-07" db="EMBL/GenBank/DDBJ databases">
        <title>Pervasive Adenine N6-methylation of Active Genes in Fungi.</title>
        <authorList>
            <consortium name="DOE Joint Genome Institute"/>
            <person name="Mondo S.J."/>
            <person name="Dannebaum R.O."/>
            <person name="Kuo R.C."/>
            <person name="Labutti K."/>
            <person name="Haridas S."/>
            <person name="Kuo A."/>
            <person name="Salamov A."/>
            <person name="Ahrendt S.R."/>
            <person name="Lipzen A."/>
            <person name="Sullivan W."/>
            <person name="Andreopoulos W.B."/>
            <person name="Clum A."/>
            <person name="Lindquist E."/>
            <person name="Daum C."/>
            <person name="Ramamoorthy G.K."/>
            <person name="Gryganskyi A."/>
            <person name="Culley D."/>
            <person name="Magnuson J.K."/>
            <person name="James T.Y."/>
            <person name="O'Malley M.A."/>
            <person name="Stajich J.E."/>
            <person name="Spatafora J.W."/>
            <person name="Visel A."/>
            <person name="Grigoriev I.V."/>
        </authorList>
    </citation>
    <scope>NUCLEOTIDE SEQUENCE [LARGE SCALE GENOMIC DNA]</scope>
    <source>
        <strain evidence="4 5">NRRL 2496</strain>
    </source>
</reference>
<name>A0A1X2HSW2_SYNRA</name>
<dbReference type="GO" id="GO:0008270">
    <property type="term" value="F:zinc ion binding"/>
    <property type="evidence" value="ECO:0007669"/>
    <property type="project" value="UniProtKB-KW"/>
</dbReference>
<feature type="compositionally biased region" description="Polar residues" evidence="2">
    <location>
        <begin position="1"/>
        <end position="14"/>
    </location>
</feature>
<dbReference type="GO" id="GO:0006355">
    <property type="term" value="P:regulation of DNA-templated transcription"/>
    <property type="evidence" value="ECO:0007669"/>
    <property type="project" value="InterPro"/>
</dbReference>
<evidence type="ECO:0000259" key="3">
    <source>
        <dbReference type="PROSITE" id="PS50114"/>
    </source>
</evidence>
<dbReference type="InParanoid" id="A0A1X2HSW2"/>
<dbReference type="Gene3D" id="3.30.50.10">
    <property type="entry name" value="Erythroid Transcription Factor GATA-1, subunit A"/>
    <property type="match status" value="1"/>
</dbReference>
<protein>
    <recommendedName>
        <fullName evidence="3">GATA-type domain-containing protein</fullName>
    </recommendedName>
</protein>
<feature type="compositionally biased region" description="Basic and acidic residues" evidence="2">
    <location>
        <begin position="15"/>
        <end position="26"/>
    </location>
</feature>
<evidence type="ECO:0000256" key="2">
    <source>
        <dbReference type="SAM" id="MobiDB-lite"/>
    </source>
</evidence>